<gene>
    <name evidence="3" type="primary">hxlB</name>
    <name evidence="3" type="ORF">BU058_03140</name>
</gene>
<dbReference type="Pfam" id="PF01380">
    <property type="entry name" value="SIS"/>
    <property type="match status" value="1"/>
</dbReference>
<evidence type="ECO:0000259" key="2">
    <source>
        <dbReference type="PROSITE" id="PS51464"/>
    </source>
</evidence>
<sequence>MQMHSHFHLILDEIKQTLANISESETEKFLKVLMDDSTIFVAGKGRSGLVMNSFAMRLNQLGKQAYVIGETTTPSIQAHDVFVIASGSGSTAHLKLLAQTAKDKQAYVLLLSTTPKSPIATIADLTIALPAGTKYDAKGSQQPLGSLFEQSSQIYLDSMVLTMQEILKVNETTMQDNHANLE</sequence>
<proteinExistence type="inferred from homology"/>
<dbReference type="PROSITE" id="PS51464">
    <property type="entry name" value="SIS"/>
    <property type="match status" value="1"/>
</dbReference>
<feature type="domain" description="SIS" evidence="2">
    <location>
        <begin position="29"/>
        <end position="169"/>
    </location>
</feature>
<dbReference type="RefSeq" id="WP_073505235.1">
    <property type="nucleotide sequence ID" value="NZ_CP018199.1"/>
</dbReference>
<comment type="similarity">
    <text evidence="1">Belongs to the SIS family. PHI subfamily.</text>
</comment>
<organism evidence="3 4">
    <name type="scientific">Staphylococcus succinus</name>
    <dbReference type="NCBI Taxonomy" id="61015"/>
    <lineage>
        <taxon>Bacteria</taxon>
        <taxon>Bacillati</taxon>
        <taxon>Bacillota</taxon>
        <taxon>Bacilli</taxon>
        <taxon>Bacillales</taxon>
        <taxon>Staphylococcaceae</taxon>
        <taxon>Staphylococcus</taxon>
    </lineage>
</organism>
<dbReference type="InterPro" id="IPR017552">
    <property type="entry name" value="PHI/rmpB"/>
</dbReference>
<reference evidence="3 4" key="1">
    <citation type="journal article" date="2016" name="Front. Microbiol.">
        <title>Comprehensive Phylogenetic Analysis of Bovine Non-aureus Staphylococci Species Based on Whole-Genome Sequencing.</title>
        <authorList>
            <person name="Naushad S."/>
            <person name="Barkema H.W."/>
            <person name="Luby C."/>
            <person name="Condas L.A."/>
            <person name="Nobrega D.B."/>
            <person name="Carson D.A."/>
            <person name="De Buck J."/>
        </authorList>
    </citation>
    <scope>NUCLEOTIDE SEQUENCE [LARGE SCALE GENOMIC DNA]</scope>
    <source>
        <strain evidence="3 4">SNUC 1231</strain>
    </source>
</reference>
<dbReference type="EMBL" id="PZFQ01000007">
    <property type="protein sequence ID" value="PTI76811.1"/>
    <property type="molecule type" value="Genomic_DNA"/>
</dbReference>
<dbReference type="SUPFAM" id="SSF53697">
    <property type="entry name" value="SIS domain"/>
    <property type="match status" value="1"/>
</dbReference>
<dbReference type="Proteomes" id="UP000241960">
    <property type="component" value="Unassembled WGS sequence"/>
</dbReference>
<dbReference type="InterPro" id="IPR001347">
    <property type="entry name" value="SIS_dom"/>
</dbReference>
<name>A0A9Q6MVW2_9STAP</name>
<dbReference type="GO" id="GO:0016853">
    <property type="term" value="F:isomerase activity"/>
    <property type="evidence" value="ECO:0007669"/>
    <property type="project" value="InterPro"/>
</dbReference>
<dbReference type="PANTHER" id="PTHR43443">
    <property type="entry name" value="3-HEXULOSE-6-PHOSPHATE ISOMERASE"/>
    <property type="match status" value="1"/>
</dbReference>
<protein>
    <submittedName>
        <fullName evidence="3">6-phospho-3-hexuloisomerase</fullName>
    </submittedName>
</protein>
<dbReference type="GO" id="GO:0097367">
    <property type="term" value="F:carbohydrate derivative binding"/>
    <property type="evidence" value="ECO:0007669"/>
    <property type="project" value="InterPro"/>
</dbReference>
<accession>A0A9Q6MVW2</accession>
<evidence type="ECO:0000313" key="4">
    <source>
        <dbReference type="Proteomes" id="UP000241960"/>
    </source>
</evidence>
<dbReference type="GO" id="GO:1901135">
    <property type="term" value="P:carbohydrate derivative metabolic process"/>
    <property type="evidence" value="ECO:0007669"/>
    <property type="project" value="InterPro"/>
</dbReference>
<dbReference type="InterPro" id="IPR046348">
    <property type="entry name" value="SIS_dom_sf"/>
</dbReference>
<comment type="caution">
    <text evidence="3">The sequence shown here is derived from an EMBL/GenBank/DDBJ whole genome shotgun (WGS) entry which is preliminary data.</text>
</comment>
<dbReference type="Gene3D" id="3.40.50.10490">
    <property type="entry name" value="Glucose-6-phosphate isomerase like protein, domain 1"/>
    <property type="match status" value="1"/>
</dbReference>
<evidence type="ECO:0000313" key="3">
    <source>
        <dbReference type="EMBL" id="PTI76811.1"/>
    </source>
</evidence>
<dbReference type="CDD" id="cd05005">
    <property type="entry name" value="SIS_PHI"/>
    <property type="match status" value="1"/>
</dbReference>
<dbReference type="AlphaFoldDB" id="A0A9Q6MVW2"/>
<evidence type="ECO:0000256" key="1">
    <source>
        <dbReference type="ARBA" id="ARBA00009235"/>
    </source>
</evidence>
<dbReference type="NCBIfam" id="TIGR03127">
    <property type="entry name" value="RuMP_HxlB"/>
    <property type="match status" value="1"/>
</dbReference>
<dbReference type="PANTHER" id="PTHR43443:SF1">
    <property type="entry name" value="3-HEXULOSE-6-PHOSPHATE ISOMERASE"/>
    <property type="match status" value="1"/>
</dbReference>